<dbReference type="eggNOG" id="ENOG5031RMA">
    <property type="taxonomic scope" value="Bacteria"/>
</dbReference>
<evidence type="ECO:0000313" key="2">
    <source>
        <dbReference type="EMBL" id="ACZ41501.1"/>
    </source>
</evidence>
<evidence type="ECO:0000313" key="3">
    <source>
        <dbReference type="Proteomes" id="UP000000323"/>
    </source>
</evidence>
<evidence type="ECO:0000256" key="1">
    <source>
        <dbReference type="SAM" id="Phobius"/>
    </source>
</evidence>
<dbReference type="EMBL" id="CP001825">
    <property type="protein sequence ID" value="ACZ41501.1"/>
    <property type="molecule type" value="Genomic_DNA"/>
</dbReference>
<dbReference type="InterPro" id="IPR025324">
    <property type="entry name" value="DUF4230"/>
</dbReference>
<keyword evidence="1" id="KW-0472">Membrane</keyword>
<keyword evidence="1" id="KW-0812">Transmembrane</keyword>
<organism evidence="2 3">
    <name type="scientific">Thermobaculum terrenum (strain ATCC BAA-798 / CCMEE 7001 / YNP1)</name>
    <dbReference type="NCBI Taxonomy" id="525904"/>
    <lineage>
        <taxon>Bacteria</taxon>
        <taxon>Bacillati</taxon>
        <taxon>Chloroflexota</taxon>
        <taxon>Chloroflexia</taxon>
        <taxon>Candidatus Thermobaculales</taxon>
        <taxon>Candidatus Thermobaculaceae</taxon>
        <taxon>Thermobaculum</taxon>
    </lineage>
</organism>
<gene>
    <name evidence="2" type="ordered locus">Tter_0583</name>
</gene>
<accession>D1CEZ5</accession>
<dbReference type="Proteomes" id="UP000000323">
    <property type="component" value="Chromosome 1"/>
</dbReference>
<dbReference type="RefSeq" id="WP_012874536.1">
    <property type="nucleotide sequence ID" value="NC_013525.1"/>
</dbReference>
<protein>
    <recommendedName>
        <fullName evidence="4">DUF4230 domain-containing protein</fullName>
    </recommendedName>
</protein>
<dbReference type="OrthoDB" id="154626at2"/>
<dbReference type="Pfam" id="PF14014">
    <property type="entry name" value="DUF4230"/>
    <property type="match status" value="1"/>
</dbReference>
<dbReference type="STRING" id="525904.Tter_0583"/>
<dbReference type="HOGENOM" id="CLU_091313_1_0_0"/>
<sequence>MSSSSPSLSPEPARNRGFVRWIFILLAMVLAITVFLIVGSCLYVRTEVSNLAKGLVPRETVVIDTRQDEVIKSIQQLSRLETAKYTVEKVIGASKTRKYIPSALLGDKILFIAHGEVVAGVDLSKISEKDIRVQGDRVELTLPQPQVFYSRLDNEKSYVYERSTGLFSKPDKDLESKVRATAEDQIRQAAVEDGLLEDAKQNAEQSIRSLMTSMGYSQVQISWKE</sequence>
<dbReference type="KEGG" id="ttr:Tter_0583"/>
<dbReference type="AlphaFoldDB" id="D1CEZ5"/>
<keyword evidence="3" id="KW-1185">Reference proteome</keyword>
<proteinExistence type="predicted"/>
<evidence type="ECO:0008006" key="4">
    <source>
        <dbReference type="Google" id="ProtNLM"/>
    </source>
</evidence>
<reference evidence="3" key="1">
    <citation type="journal article" date="2010" name="Stand. Genomic Sci.">
        <title>Complete genome sequence of 'Thermobaculum terrenum' type strain (YNP1).</title>
        <authorList>
            <person name="Kiss H."/>
            <person name="Cleland D."/>
            <person name="Lapidus A."/>
            <person name="Lucas S."/>
            <person name="Glavina Del Rio T."/>
            <person name="Nolan M."/>
            <person name="Tice H."/>
            <person name="Han C."/>
            <person name="Goodwin L."/>
            <person name="Pitluck S."/>
            <person name="Liolios K."/>
            <person name="Ivanova N."/>
            <person name="Mavromatis K."/>
            <person name="Ovchinnikova G."/>
            <person name="Pati A."/>
            <person name="Chen A."/>
            <person name="Palaniappan K."/>
            <person name="Land M."/>
            <person name="Hauser L."/>
            <person name="Chang Y."/>
            <person name="Jeffries C."/>
            <person name="Lu M."/>
            <person name="Brettin T."/>
            <person name="Detter J."/>
            <person name="Goker M."/>
            <person name="Tindall B."/>
            <person name="Beck B."/>
            <person name="McDermott T."/>
            <person name="Woyke T."/>
            <person name="Bristow J."/>
            <person name="Eisen J."/>
            <person name="Markowitz V."/>
            <person name="Hugenholtz P."/>
            <person name="Kyrpides N."/>
            <person name="Klenk H."/>
            <person name="Cheng J."/>
        </authorList>
    </citation>
    <scope>NUCLEOTIDE SEQUENCE [LARGE SCALE GENOMIC DNA]</scope>
    <source>
        <strain evidence="3">ATCC BAA-798 / YNP1</strain>
    </source>
</reference>
<keyword evidence="1" id="KW-1133">Transmembrane helix</keyword>
<feature type="transmembrane region" description="Helical" evidence="1">
    <location>
        <begin position="20"/>
        <end position="44"/>
    </location>
</feature>
<name>D1CEZ5_THET1</name>